<dbReference type="AlphaFoldDB" id="A0A7W5FHG7"/>
<accession>A0A7W5FHG7</accession>
<gene>
    <name evidence="1" type="ORF">FHR83_006169</name>
</gene>
<sequence>MVARFELVVEFRSAQAAVAAADRVVAAGNAPIDLHWPRLDRDGDTTLLLSVVPVVDGPRTAHWFTDLGNGLYRLLSDLTGYRAALAGWDPLSPLRARRQVPGLVLPEPGDGPGFVPFARGFVWLPYRGERQ</sequence>
<dbReference type="EMBL" id="JACHXF010000015">
    <property type="protein sequence ID" value="MBB3098470.1"/>
    <property type="molecule type" value="Genomic_DNA"/>
</dbReference>
<evidence type="ECO:0000313" key="1">
    <source>
        <dbReference type="EMBL" id="MBB3098470.1"/>
    </source>
</evidence>
<dbReference type="Proteomes" id="UP000590749">
    <property type="component" value="Unassembled WGS sequence"/>
</dbReference>
<comment type="caution">
    <text evidence="1">The sequence shown here is derived from an EMBL/GenBank/DDBJ whole genome shotgun (WGS) entry which is preliminary data.</text>
</comment>
<reference evidence="1 2" key="1">
    <citation type="submission" date="2020-08" db="EMBL/GenBank/DDBJ databases">
        <title>Genomic Encyclopedia of Type Strains, Phase III (KMG-III): the genomes of soil and plant-associated and newly described type strains.</title>
        <authorList>
            <person name="Whitman W."/>
        </authorList>
    </citation>
    <scope>NUCLEOTIDE SEQUENCE [LARGE SCALE GENOMIC DNA]</scope>
    <source>
        <strain evidence="1 2">CECT 3287</strain>
    </source>
</reference>
<protein>
    <submittedName>
        <fullName evidence="1">Uncharacterized protein</fullName>
    </submittedName>
</protein>
<proteinExistence type="predicted"/>
<dbReference type="RefSeq" id="WP_183224555.1">
    <property type="nucleotide sequence ID" value="NZ_BMPW01000017.1"/>
</dbReference>
<organism evidence="1 2">
    <name type="scientific">Actinoplanes campanulatus</name>
    <dbReference type="NCBI Taxonomy" id="113559"/>
    <lineage>
        <taxon>Bacteria</taxon>
        <taxon>Bacillati</taxon>
        <taxon>Actinomycetota</taxon>
        <taxon>Actinomycetes</taxon>
        <taxon>Micromonosporales</taxon>
        <taxon>Micromonosporaceae</taxon>
        <taxon>Actinoplanes</taxon>
    </lineage>
</organism>
<name>A0A7W5FHG7_9ACTN</name>
<evidence type="ECO:0000313" key="2">
    <source>
        <dbReference type="Proteomes" id="UP000590749"/>
    </source>
</evidence>
<keyword evidence="2" id="KW-1185">Reference proteome</keyword>